<evidence type="ECO:0000313" key="1">
    <source>
        <dbReference type="EMBL" id="CAM74530.1"/>
    </source>
</evidence>
<reference evidence="1" key="1">
    <citation type="journal article" date="2007" name="J. Bacteriol.">
        <title>Comparative genome analysis of four magnetotactic bacteria reveals a complex set of group-specific genes implicated in magnetosome biomineralization and function.</title>
        <authorList>
            <person name="Richter M."/>
            <person name="Kube M."/>
            <person name="Bazylinski D.A."/>
            <person name="Lombardot T."/>
            <person name="Gloeckner F.O."/>
            <person name="Reinhardt R."/>
            <person name="Schueler D."/>
        </authorList>
    </citation>
    <scope>NUCLEOTIDE SEQUENCE</scope>
    <source>
        <strain evidence="1">MSR-1</strain>
    </source>
</reference>
<gene>
    <name evidence="1" type="ORF">MGR_2829</name>
</gene>
<dbReference type="InterPro" id="IPR029044">
    <property type="entry name" value="Nucleotide-diphossugar_trans"/>
</dbReference>
<organism evidence="1">
    <name type="scientific">Magnetospirillum gryphiswaldense</name>
    <dbReference type="NCBI Taxonomy" id="55518"/>
    <lineage>
        <taxon>Bacteria</taxon>
        <taxon>Pseudomonadati</taxon>
        <taxon>Pseudomonadota</taxon>
        <taxon>Alphaproteobacteria</taxon>
        <taxon>Rhodospirillales</taxon>
        <taxon>Rhodospirillaceae</taxon>
        <taxon>Magnetospirillum</taxon>
    </lineage>
</organism>
<dbReference type="AlphaFoldDB" id="A4TV73"/>
<dbReference type="EMBL" id="CU459003">
    <property type="protein sequence ID" value="CAM74530.1"/>
    <property type="molecule type" value="Genomic_DNA"/>
</dbReference>
<dbReference type="Gene3D" id="3.90.550.10">
    <property type="entry name" value="Spore Coat Polysaccharide Biosynthesis Protein SpsA, Chain A"/>
    <property type="match status" value="1"/>
</dbReference>
<protein>
    <submittedName>
        <fullName evidence="1">Glycosyl transferase-like protein</fullName>
    </submittedName>
</protein>
<dbReference type="SUPFAM" id="SSF53448">
    <property type="entry name" value="Nucleotide-diphospho-sugar transferases"/>
    <property type="match status" value="1"/>
</dbReference>
<dbReference type="GO" id="GO:0016740">
    <property type="term" value="F:transferase activity"/>
    <property type="evidence" value="ECO:0007669"/>
    <property type="project" value="UniProtKB-KW"/>
</dbReference>
<name>A4TV73_9PROT</name>
<sequence length="731" mass="81475">MLSIITYGRNDTHGYNLHKRAAISLNCMAEVLRAPDDEILFVDYNSPDDLPTFPEAIQDTLTPETKRRLRVLRIRPEHHAPLRHHTHLVALESRSRNAAVRRANPANRWVLSTNPDMVFVPRGTPRPLTEVVAGLEDGCYHLPRFEIPETLWEAYDRMDPAGIIAQLARQGRRLHLNDVVYGSEAALFDGHGDFQLLLRADLEAISGFHEQMIHGWHVDSNLAKRILLLRGEVRSLLDHYYGYHCDHTRMASIGHGRDRLENDLRRFYDDVTSPYLPEQADDWGLAGVELEEIRLAQGLPSPIVAAIEAALPEMEADFTEAAYIAATADDPRYPAEHVLPYLCDLLVTQRRDRRLGWFGGRASMLRMTVRAMAELGFVHPIAVGEGCAASLGGGSGVMVLPDDQVLEQADLFVFEFGAHSQDGGPCDHRWSDDDLNRLRPVADAFDHLAEIERHRLQQGADGRRVIALNAIHNRFEVMVNDRLSVNRTPFSSHLRQGFVLPGPGYAEPPSRSPLALCGWLTQAMGRRQRVPVTEAVRLTSNLHELLHGQPSAQRLNNILQSAAPLLALLDHPGLAADEEPAALDALRQRLSRQRYSVALAPRLHVPMVAALPPRKQAPCRLATTEDWEDDDFIALARRHYNGMFAANILVRTRPAWNCLSVLAGLGDCGSVSGRAAVIASEKAHPLAQQLRAHDWGVDVVARAEDVGRDGDLVVFSERTLFFGRSPEDGDL</sequence>
<accession>A4TV73</accession>
<proteinExistence type="predicted"/>
<keyword evidence="1" id="KW-0808">Transferase</keyword>